<reference evidence="2 3" key="1">
    <citation type="submission" date="2014-10" db="EMBL/GenBank/DDBJ databases">
        <title>Draft genome of the hookworm Ancylostoma caninum.</title>
        <authorList>
            <person name="Mitreva M."/>
        </authorList>
    </citation>
    <scope>NUCLEOTIDE SEQUENCE [LARGE SCALE GENOMIC DNA]</scope>
    <source>
        <strain evidence="2 3">Baltimore</strain>
    </source>
</reference>
<organism evidence="2 3">
    <name type="scientific">Ancylostoma caninum</name>
    <name type="common">Dog hookworm</name>
    <dbReference type="NCBI Taxonomy" id="29170"/>
    <lineage>
        <taxon>Eukaryota</taxon>
        <taxon>Metazoa</taxon>
        <taxon>Ecdysozoa</taxon>
        <taxon>Nematoda</taxon>
        <taxon>Chromadorea</taxon>
        <taxon>Rhabditida</taxon>
        <taxon>Rhabditina</taxon>
        <taxon>Rhabditomorpha</taxon>
        <taxon>Strongyloidea</taxon>
        <taxon>Ancylostomatidae</taxon>
        <taxon>Ancylostomatinae</taxon>
        <taxon>Ancylostoma</taxon>
    </lineage>
</organism>
<feature type="chain" id="PRO_5017025546" description="WAP domain-containing protein" evidence="1">
    <location>
        <begin position="23"/>
        <end position="120"/>
    </location>
</feature>
<dbReference type="AlphaFoldDB" id="A0A368GLU0"/>
<evidence type="ECO:0000313" key="3">
    <source>
        <dbReference type="Proteomes" id="UP000252519"/>
    </source>
</evidence>
<keyword evidence="1" id="KW-0732">Signal</keyword>
<evidence type="ECO:0000313" key="2">
    <source>
        <dbReference type="EMBL" id="RCN45356.1"/>
    </source>
</evidence>
<proteinExistence type="predicted"/>
<dbReference type="EMBL" id="JOJR01000104">
    <property type="protein sequence ID" value="RCN45356.1"/>
    <property type="molecule type" value="Genomic_DNA"/>
</dbReference>
<feature type="signal peptide" evidence="1">
    <location>
        <begin position="1"/>
        <end position="22"/>
    </location>
</feature>
<dbReference type="Proteomes" id="UP000252519">
    <property type="component" value="Unassembled WGS sequence"/>
</dbReference>
<name>A0A368GLU0_ANCCA</name>
<dbReference type="OrthoDB" id="10641568at2759"/>
<evidence type="ECO:0008006" key="4">
    <source>
        <dbReference type="Google" id="ProtNLM"/>
    </source>
</evidence>
<comment type="caution">
    <text evidence="2">The sequence shown here is derived from an EMBL/GenBank/DDBJ whole genome shotgun (WGS) entry which is preliminary data.</text>
</comment>
<gene>
    <name evidence="2" type="ORF">ANCCAN_08657</name>
</gene>
<protein>
    <recommendedName>
        <fullName evidence="4">WAP domain-containing protein</fullName>
    </recommendedName>
</protein>
<sequence>MISITGWLVCLVIASTAQVTHATAINDTKAGADEETKVVSRVKRCCSSVSMSCCPQQSVSCFDSCRGQCVPQCQTQVCVTGKSPPKVHIYKYSSESVTQIKRALLCASSRAKFSVVKLVQ</sequence>
<evidence type="ECO:0000256" key="1">
    <source>
        <dbReference type="SAM" id="SignalP"/>
    </source>
</evidence>
<accession>A0A368GLU0</accession>
<keyword evidence="3" id="KW-1185">Reference proteome</keyword>